<dbReference type="Pfam" id="PF24626">
    <property type="entry name" value="SH3_Tf2-1"/>
    <property type="match status" value="1"/>
</dbReference>
<dbReference type="PANTHER" id="PTHR46148:SF59">
    <property type="entry name" value="NUCLEOTIDYLTRANSFERASE, RIBONUCLEASE H"/>
    <property type="match status" value="1"/>
</dbReference>
<proteinExistence type="predicted"/>
<evidence type="ECO:0000313" key="5">
    <source>
        <dbReference type="Proteomes" id="UP001151760"/>
    </source>
</evidence>
<comment type="caution">
    <text evidence="4">The sequence shown here is derived from an EMBL/GenBank/DDBJ whole genome shotgun (WGS) entry which is preliminary data.</text>
</comment>
<dbReference type="InterPro" id="IPR036875">
    <property type="entry name" value="Znf_CCHC_sf"/>
</dbReference>
<reference evidence="4" key="1">
    <citation type="journal article" date="2022" name="Int. J. Mol. Sci.">
        <title>Draft Genome of Tanacetum Coccineum: Genomic Comparison of Closely Related Tanacetum-Family Plants.</title>
        <authorList>
            <person name="Yamashiro T."/>
            <person name="Shiraishi A."/>
            <person name="Nakayama K."/>
            <person name="Satake H."/>
        </authorList>
    </citation>
    <scope>NUCLEOTIDE SEQUENCE</scope>
</reference>
<dbReference type="Proteomes" id="UP001151760">
    <property type="component" value="Unassembled WGS sequence"/>
</dbReference>
<dbReference type="PROSITE" id="PS50158">
    <property type="entry name" value="ZF_CCHC"/>
    <property type="match status" value="1"/>
</dbReference>
<feature type="compositionally biased region" description="Basic and acidic residues" evidence="2">
    <location>
        <begin position="198"/>
        <end position="208"/>
    </location>
</feature>
<name>A0ABQ4YTZ6_9ASTR</name>
<dbReference type="PANTHER" id="PTHR46148">
    <property type="entry name" value="CHROMO DOMAIN-CONTAINING PROTEIN"/>
    <property type="match status" value="1"/>
</dbReference>
<feature type="region of interest" description="Disordered" evidence="2">
    <location>
        <begin position="176"/>
        <end position="214"/>
    </location>
</feature>
<dbReference type="CDD" id="cd09272">
    <property type="entry name" value="RNase_HI_RT_Ty1"/>
    <property type="match status" value="1"/>
</dbReference>
<dbReference type="SMART" id="SM00343">
    <property type="entry name" value="ZnF_C2HC"/>
    <property type="match status" value="1"/>
</dbReference>
<dbReference type="InterPro" id="IPR056924">
    <property type="entry name" value="SH3_Tf2-1"/>
</dbReference>
<dbReference type="InterPro" id="IPR001878">
    <property type="entry name" value="Znf_CCHC"/>
</dbReference>
<feature type="domain" description="CCHC-type" evidence="3">
    <location>
        <begin position="687"/>
        <end position="701"/>
    </location>
</feature>
<feature type="compositionally biased region" description="Polar residues" evidence="2">
    <location>
        <begin position="180"/>
        <end position="189"/>
    </location>
</feature>
<protein>
    <submittedName>
        <fullName evidence="4">Retrovirus-related pol polyprotein from transposon TNT 1-94</fullName>
    </submittedName>
</protein>
<evidence type="ECO:0000256" key="2">
    <source>
        <dbReference type="SAM" id="MobiDB-lite"/>
    </source>
</evidence>
<keyword evidence="5" id="KW-1185">Reference proteome</keyword>
<dbReference type="EMBL" id="BQNB010010674">
    <property type="protein sequence ID" value="GJS80476.1"/>
    <property type="molecule type" value="Genomic_DNA"/>
</dbReference>
<evidence type="ECO:0000259" key="3">
    <source>
        <dbReference type="PROSITE" id="PS50158"/>
    </source>
</evidence>
<organism evidence="4 5">
    <name type="scientific">Tanacetum coccineum</name>
    <dbReference type="NCBI Taxonomy" id="301880"/>
    <lineage>
        <taxon>Eukaryota</taxon>
        <taxon>Viridiplantae</taxon>
        <taxon>Streptophyta</taxon>
        <taxon>Embryophyta</taxon>
        <taxon>Tracheophyta</taxon>
        <taxon>Spermatophyta</taxon>
        <taxon>Magnoliopsida</taxon>
        <taxon>eudicotyledons</taxon>
        <taxon>Gunneridae</taxon>
        <taxon>Pentapetalae</taxon>
        <taxon>asterids</taxon>
        <taxon>campanulids</taxon>
        <taxon>Asterales</taxon>
        <taxon>Asteraceae</taxon>
        <taxon>Asteroideae</taxon>
        <taxon>Anthemideae</taxon>
        <taxon>Anthemidinae</taxon>
        <taxon>Tanacetum</taxon>
    </lineage>
</organism>
<gene>
    <name evidence="4" type="ORF">Tco_0730357</name>
</gene>
<dbReference type="SUPFAM" id="SSF57756">
    <property type="entry name" value="Retrovirus zinc finger-like domains"/>
    <property type="match status" value="1"/>
</dbReference>
<keyword evidence="1" id="KW-0863">Zinc-finger</keyword>
<feature type="region of interest" description="Disordered" evidence="2">
    <location>
        <begin position="621"/>
        <end position="648"/>
    </location>
</feature>
<sequence>MALMAYADADHAGCQDTRRKAEYMAMSRCCAQILWMRSQLTDYDFTFNKIPLYCDNRCAIALCCNNVQHSQSKHTDIRHHFIREQIEKGMVELYFVTIDYQLADIFTKALPRERFKFLLSRLGMKSMTPKTLKSIQEGEEDLLNAACKKALNLLKKGLLIRGEAVEASKRRRSLLDHKIQQLSKGSSEGSGIIPEVPDEPKDNSEVAEKQSGNVQTSLTLSSAKLEIQSMVDVPIHYEDAAIQRTPLIDTIISMVTDKIASTPTPPTTQVQVQMGSTSCWKDSSRESQKNIRVIPKYHSEDGNPARSNIKQALGSYKDGDGVILFRQRQVHYRMLILDQHTQRKHESSSIRTASVRGVDPECMSTRSTSTDLVPTFSNPESVIRNRRKNLGDLFLLLDFEEINMNPNNVQGPPPAGPNILASDLRPMEELLQAPTDGVGDAIVVPPAGGNFLTRNTQEALTIIENKSKVRTLRNKRQASSASDSSSQNDAITTLSRQVEALSKQISSMNKLVHAIQESCETCGGPHPYFECQTAGGYTQDVYATTGNFNAGDNSYQPQGNRDLLSYRSNNYLGPPGFNQTMTTANQGMSVEEIEQIVAQQVANAIEAIVIYKSINQTKQRENKVAGNASNKRRWEGDHNGSFSQQQNKEHKVFRAHTVRLSNKEDYAGYLPWCNRSVVSGKKAEVVCYGCGGLGHYKSNCPIVKFQNRVNMYWKGKAHGDSSATTRYDQKGYTEGEVRDRVMLKVSPWKGVVRFGKREKLNPRYVGPFQMLAKVGAIAYKLELPQELSRVHNTFHVSNLKKCYADEPLVVPLDRLHIDDKLHFVKEQVEIMDREVKRLKQIHIPIVKV</sequence>
<evidence type="ECO:0000313" key="4">
    <source>
        <dbReference type="EMBL" id="GJS80476.1"/>
    </source>
</evidence>
<keyword evidence="1" id="KW-0479">Metal-binding</keyword>
<keyword evidence="1" id="KW-0862">Zinc</keyword>
<evidence type="ECO:0000256" key="1">
    <source>
        <dbReference type="PROSITE-ProRule" id="PRU00047"/>
    </source>
</evidence>
<accession>A0ABQ4YTZ6</accession>
<feature type="region of interest" description="Disordered" evidence="2">
    <location>
        <begin position="347"/>
        <end position="372"/>
    </location>
</feature>
<reference evidence="4" key="2">
    <citation type="submission" date="2022-01" db="EMBL/GenBank/DDBJ databases">
        <authorList>
            <person name="Yamashiro T."/>
            <person name="Shiraishi A."/>
            <person name="Satake H."/>
            <person name="Nakayama K."/>
        </authorList>
    </citation>
    <scope>NUCLEOTIDE SEQUENCE</scope>
</reference>